<feature type="region of interest" description="Disordered" evidence="1">
    <location>
        <begin position="479"/>
        <end position="607"/>
    </location>
</feature>
<name>A0A507FPV5_9FUNG</name>
<keyword evidence="4" id="KW-1185">Reference proteome</keyword>
<comment type="caution">
    <text evidence="3">The sequence shown here is derived from an EMBL/GenBank/DDBJ whole genome shotgun (WGS) entry which is preliminary data.</text>
</comment>
<evidence type="ECO:0000313" key="4">
    <source>
        <dbReference type="Proteomes" id="UP000320333"/>
    </source>
</evidence>
<dbReference type="PANTHER" id="PTHR14336:SF8">
    <property type="entry name" value="PROTEIN OPY1"/>
    <property type="match status" value="1"/>
</dbReference>
<feature type="region of interest" description="Disordered" evidence="1">
    <location>
        <begin position="727"/>
        <end position="767"/>
    </location>
</feature>
<evidence type="ECO:0000313" key="3">
    <source>
        <dbReference type="EMBL" id="TPX78314.1"/>
    </source>
</evidence>
<feature type="region of interest" description="Disordered" evidence="1">
    <location>
        <begin position="823"/>
        <end position="846"/>
    </location>
</feature>
<dbReference type="SUPFAM" id="SSF50729">
    <property type="entry name" value="PH domain-like"/>
    <property type="match status" value="2"/>
</dbReference>
<evidence type="ECO:0000259" key="2">
    <source>
        <dbReference type="PROSITE" id="PS50003"/>
    </source>
</evidence>
<feature type="compositionally biased region" description="Polar residues" evidence="1">
    <location>
        <begin position="1080"/>
        <end position="1091"/>
    </location>
</feature>
<sequence length="1207" mass="131142">MLNFRDTSQNPGMLHFSHPHAQPCPPPLLTLGLSQRHQDHDHMLTLKIEKPPFIVLPRNGKMLSNSSTLADLLGHAQTRIRHLTSQVHKPSHPFTVNTEVQTDPLDQCPSVEVAKVIPLEAHDEVTDSEVAQTNSQDTLNETESNVSWETIDDDEIRKMADEWWHEFRYDQDLVGDNLHPLKETHRKGGVTSPNPERDSNHRCRIPLVTQIARPIFFGGLSWGDIEAQVMGPLPTVVSHSAPAARDPSRALASIPSPRISNLPHTETDILLEKLSSIPGKYVKGKWRLYKDSITNTVKKDIIVDRIDMRSGHSARRIDELEELQEERLLDLIEADTGAGTFKSEATWHKWKELARRKCEMSQNAATPLDNAGSIIDRDDVTSNRNITSNSVENWKAAYTEEAVIANALRELELRHGKDRAERIVAGYGSRPILQPGVAGNLYFQRMTPKEKIIWKMDTLGMDTGEADVGLVSPVQQYAAGPSLSSPARLQTIDPESRPRISYPFSDTEDSDTDLSSSPITRFAAAGANPSTPTGGVPSFSSNNPAPPLPMPVAIKKSARRSNGAGMKSVREQSGGDGDADDSDEGLENADLSGSENGGVRQNAAFSSVGSAGNSGSMGLGWGSLDAEKVLKSGYLKKKGEKRKTWKTRWFVLRTTKLAYYKNEKEYELLNIIPLQNITTVADVDLQRRSNVFGLVTRERTFYFQASGPTEMESWIFLMREAQREVQKVTGGPPPPVRSRILSSSENNHGIPSPPLSADTVGSPPQSMGRNDVKVQFADMVITGSLPKSTGQMGIFGSKGTSSLSMEAISNSFKRPILGLSSTMPSAPAPAEFSPLDSDAHSQLSARESVESSLLTYASTPSMLPIASSSSSANELTPPASSSEFAKVAQQGHNLQIPLHQSRSMHSPLTSASQIDSVNIELQNSDASNTLLNGNNQHAPVEPVESSSIATPDPNIISEDAKKSTPDEIMQRDEILAAPLSPSLLEATQSSLRLGATDTSLRVNVPTSAGVSGPSSGGIALKSALRKPRNSFPVPLKTATHAGGGAESVLTTPGSAPSYGGNVLSRALFDSFDGDEDEAGKQNQGGAYTLSSSDEDEDGGLFSGRGVAGKSDGGVNDNVVAWKKRWFVLRNGKLMSYKDSGEYVVKRIIPLRTVLDILEIDPLGKSQYYCFKVVLPKRNLILAAASAEEMVMWIDDLRNVHTQLKGHL</sequence>
<dbReference type="OrthoDB" id="2157866at2759"/>
<feature type="domain" description="PH" evidence="2">
    <location>
        <begin position="628"/>
        <end position="723"/>
    </location>
</feature>
<dbReference type="InterPro" id="IPR051707">
    <property type="entry name" value="PI-Interact_SigTrans_Reg"/>
</dbReference>
<dbReference type="EMBL" id="QEAP01000006">
    <property type="protein sequence ID" value="TPX78314.1"/>
    <property type="molecule type" value="Genomic_DNA"/>
</dbReference>
<dbReference type="InterPro" id="IPR001849">
    <property type="entry name" value="PH_domain"/>
</dbReference>
<feature type="compositionally biased region" description="Polar residues" evidence="1">
    <location>
        <begin position="528"/>
        <end position="543"/>
    </location>
</feature>
<feature type="region of interest" description="Disordered" evidence="1">
    <location>
        <begin position="938"/>
        <end position="965"/>
    </location>
</feature>
<feature type="region of interest" description="Disordered" evidence="1">
    <location>
        <begin position="1073"/>
        <end position="1106"/>
    </location>
</feature>
<dbReference type="FunFam" id="2.30.29.30:FF:000286">
    <property type="entry name" value="PH-protein kinase domain containing protein"/>
    <property type="match status" value="1"/>
</dbReference>
<feature type="compositionally biased region" description="Acidic residues" evidence="1">
    <location>
        <begin position="577"/>
        <end position="587"/>
    </location>
</feature>
<dbReference type="InterPro" id="IPR011993">
    <property type="entry name" value="PH-like_dom_sf"/>
</dbReference>
<accession>A0A507FPV5</accession>
<dbReference type="Pfam" id="PF00169">
    <property type="entry name" value="PH"/>
    <property type="match status" value="2"/>
</dbReference>
<proteinExistence type="predicted"/>
<feature type="compositionally biased region" description="Polar residues" evidence="1">
    <location>
        <begin position="740"/>
        <end position="749"/>
    </location>
</feature>
<dbReference type="PANTHER" id="PTHR14336">
    <property type="entry name" value="TANDEM PH DOMAIN CONTAINING PROTEIN"/>
    <property type="match status" value="1"/>
</dbReference>
<dbReference type="STRING" id="246404.A0A507FPV5"/>
<dbReference type="PROSITE" id="PS50003">
    <property type="entry name" value="PH_DOMAIN"/>
    <property type="match status" value="2"/>
</dbReference>
<gene>
    <name evidence="3" type="ORF">CcCBS67573_g00482</name>
</gene>
<dbReference type="Gene3D" id="2.30.29.30">
    <property type="entry name" value="Pleckstrin-homology domain (PH domain)/Phosphotyrosine-binding domain (PTB)"/>
    <property type="match status" value="2"/>
</dbReference>
<dbReference type="Proteomes" id="UP000320333">
    <property type="component" value="Unassembled WGS sequence"/>
</dbReference>
<protein>
    <recommendedName>
        <fullName evidence="2">PH domain-containing protein</fullName>
    </recommendedName>
</protein>
<reference evidence="3 4" key="1">
    <citation type="journal article" date="2019" name="Sci. Rep.">
        <title>Comparative genomics of chytrid fungi reveal insights into the obligate biotrophic and pathogenic lifestyle of Synchytrium endobioticum.</title>
        <authorList>
            <person name="van de Vossenberg B.T.L.H."/>
            <person name="Warris S."/>
            <person name="Nguyen H.D.T."/>
            <person name="van Gent-Pelzer M.P.E."/>
            <person name="Joly D.L."/>
            <person name="van de Geest H.C."/>
            <person name="Bonants P.J.M."/>
            <person name="Smith D.S."/>
            <person name="Levesque C.A."/>
            <person name="van der Lee T.A.J."/>
        </authorList>
    </citation>
    <scope>NUCLEOTIDE SEQUENCE [LARGE SCALE GENOMIC DNA]</scope>
    <source>
        <strain evidence="3 4">CBS 675.73</strain>
    </source>
</reference>
<feature type="compositionally biased region" description="Polar residues" evidence="1">
    <location>
        <begin position="1"/>
        <end position="11"/>
    </location>
</feature>
<dbReference type="AlphaFoldDB" id="A0A507FPV5"/>
<dbReference type="SMART" id="SM00233">
    <property type="entry name" value="PH"/>
    <property type="match status" value="2"/>
</dbReference>
<evidence type="ECO:0000256" key="1">
    <source>
        <dbReference type="SAM" id="MobiDB-lite"/>
    </source>
</evidence>
<feature type="domain" description="PH" evidence="2">
    <location>
        <begin position="1100"/>
        <end position="1201"/>
    </location>
</feature>
<feature type="region of interest" description="Disordered" evidence="1">
    <location>
        <begin position="1"/>
        <end position="21"/>
    </location>
</feature>
<organism evidence="3 4">
    <name type="scientific">Chytriomyces confervae</name>
    <dbReference type="NCBI Taxonomy" id="246404"/>
    <lineage>
        <taxon>Eukaryota</taxon>
        <taxon>Fungi</taxon>
        <taxon>Fungi incertae sedis</taxon>
        <taxon>Chytridiomycota</taxon>
        <taxon>Chytridiomycota incertae sedis</taxon>
        <taxon>Chytridiomycetes</taxon>
        <taxon>Chytridiales</taxon>
        <taxon>Chytriomycetaceae</taxon>
        <taxon>Chytriomyces</taxon>
    </lineage>
</organism>